<dbReference type="GO" id="GO:0003676">
    <property type="term" value="F:nucleic acid binding"/>
    <property type="evidence" value="ECO:0007669"/>
    <property type="project" value="InterPro"/>
</dbReference>
<reference evidence="2" key="1">
    <citation type="submission" date="2018-06" db="EMBL/GenBank/DDBJ databases">
        <authorList>
            <person name="Zhirakovskaya E."/>
        </authorList>
    </citation>
    <scope>NUCLEOTIDE SEQUENCE</scope>
</reference>
<dbReference type="Gene3D" id="3.30.420.10">
    <property type="entry name" value="Ribonuclease H-like superfamily/Ribonuclease H"/>
    <property type="match status" value="1"/>
</dbReference>
<evidence type="ECO:0000313" key="2">
    <source>
        <dbReference type="EMBL" id="VAW46969.1"/>
    </source>
</evidence>
<proteinExistence type="predicted"/>
<dbReference type="InterPro" id="IPR036397">
    <property type="entry name" value="RNaseH_sf"/>
</dbReference>
<dbReference type="InterPro" id="IPR002156">
    <property type="entry name" value="RNaseH_domain"/>
</dbReference>
<sequence length="89" mass="10181">WAIGWQKKGWTKTGGEIKNLSLIQEMFERHQEIKDKVQVQVLHVNGHVGVEGNELADRMSMLAIQRKEKAFIPYQDEKSVAHILSLRAG</sequence>
<evidence type="ECO:0000259" key="1">
    <source>
        <dbReference type="PROSITE" id="PS50879"/>
    </source>
</evidence>
<dbReference type="GO" id="GO:0004523">
    <property type="term" value="F:RNA-DNA hybrid ribonuclease activity"/>
    <property type="evidence" value="ECO:0007669"/>
    <property type="project" value="InterPro"/>
</dbReference>
<dbReference type="Pfam" id="PF00075">
    <property type="entry name" value="RNase_H"/>
    <property type="match status" value="1"/>
</dbReference>
<dbReference type="PROSITE" id="PS50879">
    <property type="entry name" value="RNASE_H_1"/>
    <property type="match status" value="1"/>
</dbReference>
<dbReference type="EMBL" id="UOFB01000166">
    <property type="protein sequence ID" value="VAW46969.1"/>
    <property type="molecule type" value="Genomic_DNA"/>
</dbReference>
<gene>
    <name evidence="2" type="ORF">MNBD_GAMMA04-1593</name>
</gene>
<name>A0A3B0WC78_9ZZZZ</name>
<feature type="domain" description="RNase H type-1" evidence="1">
    <location>
        <begin position="1"/>
        <end position="65"/>
    </location>
</feature>
<dbReference type="InterPro" id="IPR012337">
    <property type="entry name" value="RNaseH-like_sf"/>
</dbReference>
<accession>A0A3B0WC78</accession>
<dbReference type="SUPFAM" id="SSF53098">
    <property type="entry name" value="Ribonuclease H-like"/>
    <property type="match status" value="1"/>
</dbReference>
<feature type="non-terminal residue" evidence="2">
    <location>
        <position position="1"/>
    </location>
</feature>
<protein>
    <submittedName>
        <fullName evidence="2">Ribonuclease HI-related protein 2</fullName>
    </submittedName>
</protein>
<dbReference type="AlphaFoldDB" id="A0A3B0WC78"/>
<organism evidence="2">
    <name type="scientific">hydrothermal vent metagenome</name>
    <dbReference type="NCBI Taxonomy" id="652676"/>
    <lineage>
        <taxon>unclassified sequences</taxon>
        <taxon>metagenomes</taxon>
        <taxon>ecological metagenomes</taxon>
    </lineage>
</organism>